<dbReference type="STRING" id="653667.S9VY65"/>
<dbReference type="eggNOG" id="ENOG502S752">
    <property type="taxonomic scope" value="Eukaryota"/>
</dbReference>
<sequence length="178" mass="20321">MLGLTRLGLRRFWTHPHLRNDGKINLTEVLEKSVLSNPEKIPPQKKEPTYIAGSEFLPRPYYLHAKCLKNNTHITLCNPDKKIIYKASSGSCGFRKGKRRGYDTAYTVTSKVLEQIRLKNMSIENLYVIFCGFSQAREAVQNCLLGQEGSLVRDKIVKIMDKSPIKFGGPRGRNVRRI</sequence>
<evidence type="ECO:0000256" key="2">
    <source>
        <dbReference type="ARBA" id="ARBA00022980"/>
    </source>
</evidence>
<dbReference type="HOGENOM" id="CLU_072439_4_1_1"/>
<name>S9VY65_SCHCR</name>
<keyword evidence="3" id="KW-0687">Ribonucleoprotein</keyword>
<dbReference type="Gene3D" id="3.30.420.80">
    <property type="entry name" value="Ribosomal protein S11"/>
    <property type="match status" value="1"/>
</dbReference>
<gene>
    <name evidence="4" type="ORF">SPOG_01899</name>
</gene>
<evidence type="ECO:0000256" key="1">
    <source>
        <dbReference type="ARBA" id="ARBA00006194"/>
    </source>
</evidence>
<evidence type="ECO:0000313" key="5">
    <source>
        <dbReference type="Proteomes" id="UP000015464"/>
    </source>
</evidence>
<dbReference type="AlphaFoldDB" id="S9VY65"/>
<dbReference type="OMA" id="RPYYLHA"/>
<organism evidence="4 5">
    <name type="scientific">Schizosaccharomyces cryophilus (strain OY26 / ATCC MYA-4695 / CBS 11777 / NBRC 106824 / NRRL Y48691)</name>
    <name type="common">Fission yeast</name>
    <dbReference type="NCBI Taxonomy" id="653667"/>
    <lineage>
        <taxon>Eukaryota</taxon>
        <taxon>Fungi</taxon>
        <taxon>Dikarya</taxon>
        <taxon>Ascomycota</taxon>
        <taxon>Taphrinomycotina</taxon>
        <taxon>Schizosaccharomycetes</taxon>
        <taxon>Schizosaccharomycetales</taxon>
        <taxon>Schizosaccharomycetaceae</taxon>
        <taxon>Schizosaccharomyces</taxon>
    </lineage>
</organism>
<protein>
    <submittedName>
        <fullName evidence="4">Ribosomal protein subunit S18</fullName>
    </submittedName>
</protein>
<dbReference type="Proteomes" id="UP000015464">
    <property type="component" value="Unassembled WGS sequence"/>
</dbReference>
<dbReference type="HAMAP" id="MF_01310">
    <property type="entry name" value="Ribosomal_uS11"/>
    <property type="match status" value="1"/>
</dbReference>
<reference evidence="4 5" key="1">
    <citation type="journal article" date="2011" name="Science">
        <title>Comparative functional genomics of the fission yeasts.</title>
        <authorList>
            <person name="Rhind N."/>
            <person name="Chen Z."/>
            <person name="Yassour M."/>
            <person name="Thompson D.A."/>
            <person name="Haas B.J."/>
            <person name="Habib N."/>
            <person name="Wapinski I."/>
            <person name="Roy S."/>
            <person name="Lin M.F."/>
            <person name="Heiman D.I."/>
            <person name="Young S.K."/>
            <person name="Furuya K."/>
            <person name="Guo Y."/>
            <person name="Pidoux A."/>
            <person name="Chen H.M."/>
            <person name="Robbertse B."/>
            <person name="Goldberg J.M."/>
            <person name="Aoki K."/>
            <person name="Bayne E.H."/>
            <person name="Berlin A.M."/>
            <person name="Desjardins C.A."/>
            <person name="Dobbs E."/>
            <person name="Dukaj L."/>
            <person name="Fan L."/>
            <person name="FitzGerald M.G."/>
            <person name="French C."/>
            <person name="Gujja S."/>
            <person name="Hansen K."/>
            <person name="Keifenheim D."/>
            <person name="Levin J.Z."/>
            <person name="Mosher R.A."/>
            <person name="Mueller C.A."/>
            <person name="Pfiffner J."/>
            <person name="Priest M."/>
            <person name="Russ C."/>
            <person name="Smialowska A."/>
            <person name="Swoboda P."/>
            <person name="Sykes S.M."/>
            <person name="Vaughn M."/>
            <person name="Vengrova S."/>
            <person name="Yoder R."/>
            <person name="Zeng Q."/>
            <person name="Allshire R."/>
            <person name="Baulcombe D."/>
            <person name="Birren B.W."/>
            <person name="Brown W."/>
            <person name="Ekwall K."/>
            <person name="Kellis M."/>
            <person name="Leatherwood J."/>
            <person name="Levin H."/>
            <person name="Margalit H."/>
            <person name="Martienssen R."/>
            <person name="Nieduszynski C.A."/>
            <person name="Spatafora J.W."/>
            <person name="Friedman N."/>
            <person name="Dalgaard J.Z."/>
            <person name="Baumann P."/>
            <person name="Niki H."/>
            <person name="Regev A."/>
            <person name="Nusbaum C."/>
        </authorList>
    </citation>
    <scope>NUCLEOTIDE SEQUENCE [LARGE SCALE GENOMIC DNA]</scope>
    <source>
        <strain evidence="5">OY26 / ATCC MYA-4695 / CBS 11777 / NBRC 106824 / NRRL Y48691</strain>
    </source>
</reference>
<dbReference type="RefSeq" id="XP_013022457.1">
    <property type="nucleotide sequence ID" value="XM_013167003.1"/>
</dbReference>
<dbReference type="GO" id="GO:0006412">
    <property type="term" value="P:translation"/>
    <property type="evidence" value="ECO:0007669"/>
    <property type="project" value="InterPro"/>
</dbReference>
<accession>S9VY65</accession>
<dbReference type="OrthoDB" id="1654884at2759"/>
<dbReference type="SUPFAM" id="SSF53137">
    <property type="entry name" value="Translational machinery components"/>
    <property type="match status" value="1"/>
</dbReference>
<keyword evidence="2 4" id="KW-0689">Ribosomal protein</keyword>
<dbReference type="GO" id="GO:0005840">
    <property type="term" value="C:ribosome"/>
    <property type="evidence" value="ECO:0007669"/>
    <property type="project" value="UniProtKB-KW"/>
</dbReference>
<dbReference type="GO" id="GO:0003735">
    <property type="term" value="F:structural constituent of ribosome"/>
    <property type="evidence" value="ECO:0007669"/>
    <property type="project" value="InterPro"/>
</dbReference>
<evidence type="ECO:0000256" key="3">
    <source>
        <dbReference type="ARBA" id="ARBA00023274"/>
    </source>
</evidence>
<dbReference type="GO" id="GO:1990904">
    <property type="term" value="C:ribonucleoprotein complex"/>
    <property type="evidence" value="ECO:0007669"/>
    <property type="project" value="UniProtKB-KW"/>
</dbReference>
<dbReference type="InterPro" id="IPR036967">
    <property type="entry name" value="Ribosomal_uS11_sf"/>
</dbReference>
<keyword evidence="5" id="KW-1185">Reference proteome</keyword>
<dbReference type="GeneID" id="25036223"/>
<dbReference type="EMBL" id="KE546989">
    <property type="protein sequence ID" value="EPY52578.1"/>
    <property type="molecule type" value="Genomic_DNA"/>
</dbReference>
<comment type="similarity">
    <text evidence="1">Belongs to the universal ribosomal protein uS11 family.</text>
</comment>
<evidence type="ECO:0000313" key="4">
    <source>
        <dbReference type="EMBL" id="EPY52578.1"/>
    </source>
</evidence>
<proteinExistence type="inferred from homology"/>
<dbReference type="InterPro" id="IPR001971">
    <property type="entry name" value="Ribosomal_uS11"/>
</dbReference>